<protein>
    <submittedName>
        <fullName evidence="3">RNase_PH domain-containing protein</fullName>
    </submittedName>
</protein>
<dbReference type="InterPro" id="IPR020568">
    <property type="entry name" value="Ribosomal_Su5_D2-typ_SF"/>
</dbReference>
<dbReference type="GO" id="GO:0000176">
    <property type="term" value="C:nuclear exosome (RNase complex)"/>
    <property type="evidence" value="ECO:0007669"/>
    <property type="project" value="TreeGrafter"/>
</dbReference>
<sequence>MLCFKASWFSSRFIAMQVFIEFEACEPARTATENGRRTHAKISVSVKGVDESRIAAIRAPPTSAVSAVIFAAKYPGKVIDIEVTVLSDDGGVLATALNAVTLALAHSGIENMGITASCHVALTSNHEYVTDPSLAEASNAIGGITFGFVPNLTQATCVDVYGLLSAPKLTSLMEFAKQRTISILPTLHKAILKSLKKKEEAFVPLHIRHGVTFNTRIITYADDMTLLVQDPLLNKAAEKS</sequence>
<evidence type="ECO:0000313" key="4">
    <source>
        <dbReference type="Proteomes" id="UP000005237"/>
    </source>
</evidence>
<evidence type="ECO:0000313" key="3">
    <source>
        <dbReference type="EnsemblMetazoa" id="CJA03310a.1"/>
    </source>
</evidence>
<keyword evidence="4" id="KW-1185">Reference proteome</keyword>
<dbReference type="GO" id="GO:0034475">
    <property type="term" value="P:U4 snRNA 3'-end processing"/>
    <property type="evidence" value="ECO:0007669"/>
    <property type="project" value="TreeGrafter"/>
</dbReference>
<name>A0A8R1DHY4_CAEJA</name>
<feature type="domain" description="Exoribonuclease phosphorolytic" evidence="2">
    <location>
        <begin position="63"/>
        <end position="110"/>
    </location>
</feature>
<dbReference type="Pfam" id="PF01138">
    <property type="entry name" value="RNase_PH"/>
    <property type="match status" value="1"/>
</dbReference>
<dbReference type="EnsemblMetazoa" id="CJA03310a.1">
    <property type="protein sequence ID" value="CJA03310a.1"/>
    <property type="gene ID" value="WBGene00122514"/>
</dbReference>
<reference evidence="4" key="1">
    <citation type="submission" date="2010-08" db="EMBL/GenBank/DDBJ databases">
        <authorList>
            <consortium name="Caenorhabditis japonica Sequencing Consortium"/>
            <person name="Wilson R.K."/>
        </authorList>
    </citation>
    <scope>NUCLEOTIDE SEQUENCE [LARGE SCALE GENOMIC DNA]</scope>
    <source>
        <strain evidence="4">DF5081</strain>
    </source>
</reference>
<organism evidence="3 4">
    <name type="scientific">Caenorhabditis japonica</name>
    <dbReference type="NCBI Taxonomy" id="281687"/>
    <lineage>
        <taxon>Eukaryota</taxon>
        <taxon>Metazoa</taxon>
        <taxon>Ecdysozoa</taxon>
        <taxon>Nematoda</taxon>
        <taxon>Chromadorea</taxon>
        <taxon>Rhabditida</taxon>
        <taxon>Rhabditina</taxon>
        <taxon>Rhabditomorpha</taxon>
        <taxon>Rhabditoidea</taxon>
        <taxon>Rhabditidae</taxon>
        <taxon>Peloderinae</taxon>
        <taxon>Caenorhabditis</taxon>
    </lineage>
</organism>
<evidence type="ECO:0000256" key="1">
    <source>
        <dbReference type="ARBA" id="ARBA00006678"/>
    </source>
</evidence>
<dbReference type="PANTHER" id="PTHR11953:SF0">
    <property type="entry name" value="EXOSOME COMPLEX COMPONENT RRP41"/>
    <property type="match status" value="1"/>
</dbReference>
<dbReference type="AlphaFoldDB" id="A0A8R1DHY4"/>
<dbReference type="GO" id="GO:0003723">
    <property type="term" value="F:RNA binding"/>
    <property type="evidence" value="ECO:0007669"/>
    <property type="project" value="TreeGrafter"/>
</dbReference>
<dbReference type="GO" id="GO:0005730">
    <property type="term" value="C:nucleolus"/>
    <property type="evidence" value="ECO:0007669"/>
    <property type="project" value="TreeGrafter"/>
</dbReference>
<accession>A0A8R1DHY4</accession>
<dbReference type="InterPro" id="IPR036345">
    <property type="entry name" value="ExoRNase_PH_dom2_sf"/>
</dbReference>
<dbReference type="InterPro" id="IPR001247">
    <property type="entry name" value="ExoRNase_PH_dom1"/>
</dbReference>
<proteinExistence type="inferred from homology"/>
<dbReference type="Proteomes" id="UP000005237">
    <property type="component" value="Unassembled WGS sequence"/>
</dbReference>
<dbReference type="SUPFAM" id="SSF54211">
    <property type="entry name" value="Ribosomal protein S5 domain 2-like"/>
    <property type="match status" value="1"/>
</dbReference>
<dbReference type="SUPFAM" id="SSF55666">
    <property type="entry name" value="Ribonuclease PH domain 2-like"/>
    <property type="match status" value="1"/>
</dbReference>
<reference evidence="3" key="2">
    <citation type="submission" date="2022-06" db="UniProtKB">
        <authorList>
            <consortium name="EnsemblMetazoa"/>
        </authorList>
    </citation>
    <scope>IDENTIFICATION</scope>
    <source>
        <strain evidence="3">DF5081</strain>
    </source>
</reference>
<dbReference type="GO" id="GO:0016075">
    <property type="term" value="P:rRNA catabolic process"/>
    <property type="evidence" value="ECO:0007669"/>
    <property type="project" value="TreeGrafter"/>
</dbReference>
<dbReference type="Gene3D" id="3.30.230.70">
    <property type="entry name" value="GHMP Kinase, N-terminal domain"/>
    <property type="match status" value="1"/>
</dbReference>
<evidence type="ECO:0000259" key="2">
    <source>
        <dbReference type="Pfam" id="PF01138"/>
    </source>
</evidence>
<dbReference type="PANTHER" id="PTHR11953">
    <property type="entry name" value="EXOSOME COMPLEX COMPONENT"/>
    <property type="match status" value="1"/>
</dbReference>
<dbReference type="GO" id="GO:0000177">
    <property type="term" value="C:cytoplasmic exosome (RNase complex)"/>
    <property type="evidence" value="ECO:0007669"/>
    <property type="project" value="TreeGrafter"/>
</dbReference>
<dbReference type="GO" id="GO:0071051">
    <property type="term" value="P:poly(A)-dependent snoRNA 3'-end processing"/>
    <property type="evidence" value="ECO:0007669"/>
    <property type="project" value="TreeGrafter"/>
</dbReference>
<comment type="similarity">
    <text evidence="1">Belongs to the RNase PH family.</text>
</comment>
<dbReference type="InterPro" id="IPR027408">
    <property type="entry name" value="PNPase/RNase_PH_dom_sf"/>
</dbReference>
<dbReference type="GO" id="GO:0071028">
    <property type="term" value="P:nuclear mRNA surveillance"/>
    <property type="evidence" value="ECO:0007669"/>
    <property type="project" value="TreeGrafter"/>
</dbReference>
<dbReference type="InterPro" id="IPR050080">
    <property type="entry name" value="RNase_PH"/>
</dbReference>